<dbReference type="Gene3D" id="1.20.5.1930">
    <property type="match status" value="1"/>
</dbReference>
<accession>A0ABW7UNT8</accession>
<evidence type="ECO:0000256" key="1">
    <source>
        <dbReference type="ARBA" id="ARBA00000085"/>
    </source>
</evidence>
<dbReference type="EMBL" id="JBIRWE010000003">
    <property type="protein sequence ID" value="MFI1964315.1"/>
    <property type="molecule type" value="Genomic_DNA"/>
</dbReference>
<evidence type="ECO:0000256" key="2">
    <source>
        <dbReference type="ARBA" id="ARBA00012438"/>
    </source>
</evidence>
<evidence type="ECO:0000256" key="4">
    <source>
        <dbReference type="ARBA" id="ARBA00022679"/>
    </source>
</evidence>
<dbReference type="InterPro" id="IPR050482">
    <property type="entry name" value="Sensor_HK_TwoCompSys"/>
</dbReference>
<dbReference type="RefSeq" id="WP_157859199.1">
    <property type="nucleotide sequence ID" value="NZ_JBIRWE010000003.1"/>
</dbReference>
<reference evidence="10 11" key="1">
    <citation type="submission" date="2024-10" db="EMBL/GenBank/DDBJ databases">
        <title>The Natural Products Discovery Center: Release of the First 8490 Sequenced Strains for Exploring Actinobacteria Biosynthetic Diversity.</title>
        <authorList>
            <person name="Kalkreuter E."/>
            <person name="Kautsar S.A."/>
            <person name="Yang D."/>
            <person name="Bader C.D."/>
            <person name="Teijaro C.N."/>
            <person name="Fluegel L."/>
            <person name="Davis C.M."/>
            <person name="Simpson J.R."/>
            <person name="Lauterbach L."/>
            <person name="Steele A.D."/>
            <person name="Gui C."/>
            <person name="Meng S."/>
            <person name="Li G."/>
            <person name="Viehrig K."/>
            <person name="Ye F."/>
            <person name="Su P."/>
            <person name="Kiefer A.F."/>
            <person name="Nichols A."/>
            <person name="Cepeda A.J."/>
            <person name="Yan W."/>
            <person name="Fan B."/>
            <person name="Jiang Y."/>
            <person name="Adhikari A."/>
            <person name="Zheng C.-J."/>
            <person name="Schuster L."/>
            <person name="Cowan T.M."/>
            <person name="Smanski M.J."/>
            <person name="Chevrette M.G."/>
            <person name="De Carvalho L.P.S."/>
            <person name="Shen B."/>
        </authorList>
    </citation>
    <scope>NUCLEOTIDE SEQUENCE [LARGE SCALE GENOMIC DNA]</scope>
    <source>
        <strain evidence="10 11">NPDC020327</strain>
    </source>
</reference>
<dbReference type="Pfam" id="PF07730">
    <property type="entry name" value="HisKA_3"/>
    <property type="match status" value="1"/>
</dbReference>
<keyword evidence="5" id="KW-0547">Nucleotide-binding</keyword>
<dbReference type="PANTHER" id="PTHR24421">
    <property type="entry name" value="NITRATE/NITRITE SENSOR PROTEIN NARX-RELATED"/>
    <property type="match status" value="1"/>
</dbReference>
<organism evidence="10 11">
    <name type="scientific">Streptomyces pathocidini</name>
    <dbReference type="NCBI Taxonomy" id="1650571"/>
    <lineage>
        <taxon>Bacteria</taxon>
        <taxon>Bacillati</taxon>
        <taxon>Actinomycetota</taxon>
        <taxon>Actinomycetes</taxon>
        <taxon>Kitasatosporales</taxon>
        <taxon>Streptomycetaceae</taxon>
        <taxon>Streptomyces</taxon>
    </lineage>
</organism>
<dbReference type="GO" id="GO:0016301">
    <property type="term" value="F:kinase activity"/>
    <property type="evidence" value="ECO:0007669"/>
    <property type="project" value="UniProtKB-KW"/>
</dbReference>
<evidence type="ECO:0000259" key="9">
    <source>
        <dbReference type="Pfam" id="PF07730"/>
    </source>
</evidence>
<gene>
    <name evidence="10" type="ORF">ACH429_09360</name>
</gene>
<sequence length="403" mass="43739">MPTTLLPFRYRELMGLSGSSRRERIYDCLIAAGTAAIACVLLREVRHTGLIDGYWTNFGVATLAAASLLWRRNRPEICLSAGLLASLASDEQTVLAVAAYAVARYGGRYRFWVFGTVTVLYVATRSLTGLSASSPEEFFQVTVLTILTPALFGSIARRQQILNDVLHRQLNQVEKSVAHAVRFASLEERTRLAFEVHDNVGHQATVLALHTGVLQQRKDLHPETREAVDAIQGAARQVTHEFRKIVNVLCGPEKGTEQLAERIPCAEFLMSLSRNMAAVGMDVDYQLIGEPHELPEETERLLRRVSQESLTNAAKHAPGAPVTMNLSFSDASVGLEVFTGPSSGIAIVKDSGKLGLRGLKDSVERAGGHFRSGPVPGGGFLVQAHLPYPGTSLDSAAGRLTCP</sequence>
<keyword evidence="6 10" id="KW-0418">Kinase</keyword>
<evidence type="ECO:0000256" key="5">
    <source>
        <dbReference type="ARBA" id="ARBA00022741"/>
    </source>
</evidence>
<evidence type="ECO:0000256" key="6">
    <source>
        <dbReference type="ARBA" id="ARBA00022777"/>
    </source>
</evidence>
<dbReference type="CDD" id="cd16917">
    <property type="entry name" value="HATPase_UhpB-NarQ-NarX-like"/>
    <property type="match status" value="1"/>
</dbReference>
<dbReference type="EC" id="2.7.13.3" evidence="2"/>
<evidence type="ECO:0000313" key="10">
    <source>
        <dbReference type="EMBL" id="MFI1964315.1"/>
    </source>
</evidence>
<dbReference type="Proteomes" id="UP001611548">
    <property type="component" value="Unassembled WGS sequence"/>
</dbReference>
<evidence type="ECO:0000313" key="11">
    <source>
        <dbReference type="Proteomes" id="UP001611548"/>
    </source>
</evidence>
<feature type="domain" description="Signal transduction histidine kinase subgroup 3 dimerisation and phosphoacceptor" evidence="9">
    <location>
        <begin position="188"/>
        <end position="249"/>
    </location>
</feature>
<keyword evidence="7" id="KW-0067">ATP-binding</keyword>
<comment type="caution">
    <text evidence="10">The sequence shown here is derived from an EMBL/GenBank/DDBJ whole genome shotgun (WGS) entry which is preliminary data.</text>
</comment>
<dbReference type="InterPro" id="IPR011712">
    <property type="entry name" value="Sig_transdc_His_kin_sub3_dim/P"/>
</dbReference>
<proteinExistence type="predicted"/>
<keyword evidence="3" id="KW-0597">Phosphoprotein</keyword>
<dbReference type="Gene3D" id="3.30.565.10">
    <property type="entry name" value="Histidine kinase-like ATPase, C-terminal domain"/>
    <property type="match status" value="1"/>
</dbReference>
<protein>
    <recommendedName>
        <fullName evidence="2">histidine kinase</fullName>
        <ecNumber evidence="2">2.7.13.3</ecNumber>
    </recommendedName>
</protein>
<evidence type="ECO:0000256" key="3">
    <source>
        <dbReference type="ARBA" id="ARBA00022553"/>
    </source>
</evidence>
<evidence type="ECO:0000256" key="8">
    <source>
        <dbReference type="ARBA" id="ARBA00023012"/>
    </source>
</evidence>
<dbReference type="SUPFAM" id="SSF55874">
    <property type="entry name" value="ATPase domain of HSP90 chaperone/DNA topoisomerase II/histidine kinase"/>
    <property type="match status" value="1"/>
</dbReference>
<keyword evidence="11" id="KW-1185">Reference proteome</keyword>
<dbReference type="PANTHER" id="PTHR24421:SF10">
    <property type="entry name" value="NITRATE_NITRITE SENSOR PROTEIN NARQ"/>
    <property type="match status" value="1"/>
</dbReference>
<dbReference type="InterPro" id="IPR036890">
    <property type="entry name" value="HATPase_C_sf"/>
</dbReference>
<name>A0ABW7UNT8_9ACTN</name>
<evidence type="ECO:0000256" key="7">
    <source>
        <dbReference type="ARBA" id="ARBA00022840"/>
    </source>
</evidence>
<keyword evidence="8" id="KW-0902">Two-component regulatory system</keyword>
<keyword evidence="4" id="KW-0808">Transferase</keyword>
<comment type="catalytic activity">
    <reaction evidence="1">
        <text>ATP + protein L-histidine = ADP + protein N-phospho-L-histidine.</text>
        <dbReference type="EC" id="2.7.13.3"/>
    </reaction>
</comment>